<sequence length="620" mass="69487">MPERYAWLTLACVLFVLNVGWCRAADDDEHVHIKVRMPELVRKHKTQKPPQQHNRHKYHHHHHMSHQHYHNPYKSFHQQPYLPVQYSPATYQSVKHSRRAVKSTPPLPPPPAPYPPMRMTHNHLDMGPHGDEFHAGDMPDHLLYTPDAPQPMPIANYGPALFGNSDAYTGGVAADGDNGTDNKQQSHATVSMMPLADGTQQLMQHMELMSALAAAAAAAAGGGAGGVSDEEDDAGGGGAGVGISETNTLLADDFLADLQRAYANGKYPITTATTHLRPKKKNRGVGVVGETDDAAVAFPLTVSQQRQQQQKLQLMRQQQQQQHQFHGVNYFTPPKARPQAQMLRPPLAGSNSNSNSNYNNNYNYYQQLAQYKSKKQHHYNNNNNDIYSTAASDEDNEGYADDEPNDSKNNENNEDEDDSDDDVSLFFSNRPTTSTLPSTAAAVIFSSNDYDDNDDIKLTYNSNNKNYKHNYFEAVDEGVNPVSFQPTTGYGAAAFAVSQPTSATAVTRLKMRPYRQLQQHRYTSQQKPFGILGQQQQQLVTTTQPINVIGPTANDFDDQQQQQQHKHHLHHHQEQLPPPPSATAQQQQQQHKFTVSPATRYKKRKNRIKTKPNRNRILTH</sequence>
<feature type="chain" id="PRO_5032770852" evidence="2">
    <location>
        <begin position="25"/>
        <end position="620"/>
    </location>
</feature>
<feature type="region of interest" description="Disordered" evidence="1">
    <location>
        <begin position="221"/>
        <end position="240"/>
    </location>
</feature>
<proteinExistence type="predicted"/>
<dbReference type="GO" id="GO:0045944">
    <property type="term" value="P:positive regulation of transcription by RNA polymerase II"/>
    <property type="evidence" value="ECO:0007669"/>
    <property type="project" value="TreeGrafter"/>
</dbReference>
<feature type="region of interest" description="Disordered" evidence="1">
    <location>
        <begin position="548"/>
        <end position="594"/>
    </location>
</feature>
<feature type="region of interest" description="Disordered" evidence="1">
    <location>
        <begin position="42"/>
        <end position="63"/>
    </location>
</feature>
<dbReference type="Proteomes" id="UP000606786">
    <property type="component" value="Unassembled WGS sequence"/>
</dbReference>
<feature type="compositionally biased region" description="Low complexity" evidence="1">
    <location>
        <begin position="350"/>
        <end position="361"/>
    </location>
</feature>
<feature type="region of interest" description="Disordered" evidence="1">
    <location>
        <begin position="329"/>
        <end position="361"/>
    </location>
</feature>
<evidence type="ECO:0000256" key="2">
    <source>
        <dbReference type="SAM" id="SignalP"/>
    </source>
</evidence>
<dbReference type="PANTHER" id="PTHR46007">
    <property type="entry name" value="MEDIATOR OF RNA POLYMERASE II TRANSCRIPTION SUBUNIT 12"/>
    <property type="match status" value="1"/>
</dbReference>
<dbReference type="InterPro" id="IPR051647">
    <property type="entry name" value="Mediator_comp_sub12"/>
</dbReference>
<evidence type="ECO:0000313" key="4">
    <source>
        <dbReference type="Proteomes" id="UP000606786"/>
    </source>
</evidence>
<feature type="region of interest" description="Disordered" evidence="1">
    <location>
        <begin position="373"/>
        <end position="431"/>
    </location>
</feature>
<feature type="compositionally biased region" description="Polar residues" evidence="1">
    <location>
        <begin position="379"/>
        <end position="391"/>
    </location>
</feature>
<keyword evidence="2" id="KW-0732">Signal</keyword>
<dbReference type="GO" id="GO:0003713">
    <property type="term" value="F:transcription coactivator activity"/>
    <property type="evidence" value="ECO:0007669"/>
    <property type="project" value="TreeGrafter"/>
</dbReference>
<dbReference type="PANTHER" id="PTHR46007:SF12">
    <property type="entry name" value="C2H2-TYPE DOMAIN-CONTAINING PROTEIN-RELATED"/>
    <property type="match status" value="1"/>
</dbReference>
<evidence type="ECO:0000313" key="3">
    <source>
        <dbReference type="EMBL" id="CAD6992061.1"/>
    </source>
</evidence>
<name>A0A811U0K4_CERCA</name>
<dbReference type="EMBL" id="CAJHJT010000001">
    <property type="protein sequence ID" value="CAD6992061.1"/>
    <property type="molecule type" value="Genomic_DNA"/>
</dbReference>
<keyword evidence="4" id="KW-1185">Reference proteome</keyword>
<accession>A0A811U0K4</accession>
<feature type="compositionally biased region" description="Acidic residues" evidence="1">
    <location>
        <begin position="392"/>
        <end position="404"/>
    </location>
</feature>
<evidence type="ECO:0000256" key="1">
    <source>
        <dbReference type="SAM" id="MobiDB-lite"/>
    </source>
</evidence>
<protein>
    <submittedName>
        <fullName evidence="3">(Mediterranean fruit fly) hypothetical protein</fullName>
    </submittedName>
</protein>
<dbReference type="OrthoDB" id="8053052at2759"/>
<feature type="signal peptide" evidence="2">
    <location>
        <begin position="1"/>
        <end position="24"/>
    </location>
</feature>
<comment type="caution">
    <text evidence="3">The sequence shown here is derived from an EMBL/GenBank/DDBJ whole genome shotgun (WGS) entry which is preliminary data.</text>
</comment>
<feature type="compositionally biased region" description="Acidic residues" evidence="1">
    <location>
        <begin position="412"/>
        <end position="423"/>
    </location>
</feature>
<organism evidence="3 4">
    <name type="scientific">Ceratitis capitata</name>
    <name type="common">Mediterranean fruit fly</name>
    <name type="synonym">Tephritis capitata</name>
    <dbReference type="NCBI Taxonomy" id="7213"/>
    <lineage>
        <taxon>Eukaryota</taxon>
        <taxon>Metazoa</taxon>
        <taxon>Ecdysozoa</taxon>
        <taxon>Arthropoda</taxon>
        <taxon>Hexapoda</taxon>
        <taxon>Insecta</taxon>
        <taxon>Pterygota</taxon>
        <taxon>Neoptera</taxon>
        <taxon>Endopterygota</taxon>
        <taxon>Diptera</taxon>
        <taxon>Brachycera</taxon>
        <taxon>Muscomorpha</taxon>
        <taxon>Tephritoidea</taxon>
        <taxon>Tephritidae</taxon>
        <taxon>Ceratitis</taxon>
        <taxon>Ceratitis</taxon>
    </lineage>
</organism>
<reference evidence="3" key="1">
    <citation type="submission" date="2020-11" db="EMBL/GenBank/DDBJ databases">
        <authorList>
            <person name="Whitehead M."/>
        </authorList>
    </citation>
    <scope>NUCLEOTIDE SEQUENCE</scope>
    <source>
        <strain evidence="3">EGII</strain>
    </source>
</reference>
<dbReference type="GO" id="GO:0016592">
    <property type="term" value="C:mediator complex"/>
    <property type="evidence" value="ECO:0007669"/>
    <property type="project" value="TreeGrafter"/>
</dbReference>
<dbReference type="AlphaFoldDB" id="A0A811U0K4"/>
<gene>
    <name evidence="3" type="ORF">CCAP1982_LOCUS942</name>
</gene>